<evidence type="ECO:0000256" key="6">
    <source>
        <dbReference type="ARBA" id="ARBA00022840"/>
    </source>
</evidence>
<comment type="pathway">
    <text evidence="1 11">Pyrimidine metabolism; UMP biosynthesis via de novo pathway; (S)-dihydroorotate from bicarbonate: step 1/3.</text>
</comment>
<feature type="binding site" evidence="11">
    <location>
        <position position="226"/>
    </location>
    <ligand>
        <name>L-glutamine</name>
        <dbReference type="ChEBI" id="CHEBI:58359"/>
    </ligand>
</feature>
<dbReference type="Pfam" id="PF00117">
    <property type="entry name" value="GATase"/>
    <property type="match status" value="1"/>
</dbReference>
<dbReference type="PANTHER" id="PTHR43418:SF7">
    <property type="entry name" value="CARBAMOYL-PHOSPHATE SYNTHASE SMALL CHAIN"/>
    <property type="match status" value="1"/>
</dbReference>
<dbReference type="GO" id="GO:0004359">
    <property type="term" value="F:glutaminase activity"/>
    <property type="evidence" value="ECO:0007669"/>
    <property type="project" value="RHEA"/>
</dbReference>
<gene>
    <name evidence="11" type="primary">carA</name>
    <name evidence="13" type="ORF">CRI93_08750</name>
</gene>
<evidence type="ECO:0000313" key="14">
    <source>
        <dbReference type="Proteomes" id="UP000221024"/>
    </source>
</evidence>
<dbReference type="UniPathway" id="UPA00068">
    <property type="reaction ID" value="UER00171"/>
</dbReference>
<evidence type="ECO:0000256" key="5">
    <source>
        <dbReference type="ARBA" id="ARBA00022741"/>
    </source>
</evidence>
<evidence type="ECO:0000259" key="12">
    <source>
        <dbReference type="SMART" id="SM01097"/>
    </source>
</evidence>
<dbReference type="InterPro" id="IPR035686">
    <property type="entry name" value="CPSase_GATase1"/>
</dbReference>
<dbReference type="InterPro" id="IPR017926">
    <property type="entry name" value="GATASE"/>
</dbReference>
<keyword evidence="7 11" id="KW-0315">Glutamine amidotransferase</keyword>
<dbReference type="Gene3D" id="3.40.50.880">
    <property type="match status" value="1"/>
</dbReference>
<keyword evidence="11" id="KW-0028">Amino-acid biosynthesis</keyword>
<dbReference type="NCBIfam" id="NF009475">
    <property type="entry name" value="PRK12838.1"/>
    <property type="match status" value="1"/>
</dbReference>
<keyword evidence="11" id="KW-0055">Arginine biosynthesis</keyword>
<feature type="binding site" evidence="11">
    <location>
        <position position="49"/>
    </location>
    <ligand>
        <name>L-glutamine</name>
        <dbReference type="ChEBI" id="CHEBI:58359"/>
    </ligand>
</feature>
<organism evidence="13 14">
    <name type="scientific">Longimonas halophila</name>
    <dbReference type="NCBI Taxonomy" id="1469170"/>
    <lineage>
        <taxon>Bacteria</taxon>
        <taxon>Pseudomonadati</taxon>
        <taxon>Rhodothermota</taxon>
        <taxon>Rhodothermia</taxon>
        <taxon>Rhodothermales</taxon>
        <taxon>Salisaetaceae</taxon>
        <taxon>Longimonas</taxon>
    </lineage>
</organism>
<dbReference type="OrthoDB" id="9804328at2"/>
<feature type="binding site" evidence="11">
    <location>
        <position position="296"/>
    </location>
    <ligand>
        <name>L-glutamine</name>
        <dbReference type="ChEBI" id="CHEBI:58359"/>
    </ligand>
</feature>
<dbReference type="InterPro" id="IPR050472">
    <property type="entry name" value="Anth_synth/Amidotransfase"/>
</dbReference>
<comment type="caution">
    <text evidence="13">The sequence shown here is derived from an EMBL/GenBank/DDBJ whole genome shotgun (WGS) entry which is preliminary data.</text>
</comment>
<dbReference type="HAMAP" id="MF_01209">
    <property type="entry name" value="CPSase_S_chain"/>
    <property type="match status" value="1"/>
</dbReference>
<dbReference type="EC" id="6.3.5.5" evidence="11"/>
<name>A0A2H3NL15_9BACT</name>
<keyword evidence="6 11" id="KW-0067">ATP-binding</keyword>
<dbReference type="AlphaFoldDB" id="A0A2H3NL15"/>
<dbReference type="GO" id="GO:0044205">
    <property type="term" value="P:'de novo' UMP biosynthetic process"/>
    <property type="evidence" value="ECO:0007669"/>
    <property type="project" value="UniProtKB-UniRule"/>
</dbReference>
<dbReference type="SMART" id="SM01097">
    <property type="entry name" value="CPSase_sm_chain"/>
    <property type="match status" value="1"/>
</dbReference>
<evidence type="ECO:0000256" key="7">
    <source>
        <dbReference type="ARBA" id="ARBA00022962"/>
    </source>
</evidence>
<dbReference type="InterPro" id="IPR036480">
    <property type="entry name" value="CarbP_synth_ssu_N_sf"/>
</dbReference>
<dbReference type="PANTHER" id="PTHR43418">
    <property type="entry name" value="MULTIFUNCTIONAL TRYPTOPHAN BIOSYNTHESIS PROTEIN-RELATED"/>
    <property type="match status" value="1"/>
</dbReference>
<dbReference type="GO" id="GO:0006541">
    <property type="term" value="P:glutamine metabolic process"/>
    <property type="evidence" value="ECO:0007669"/>
    <property type="project" value="InterPro"/>
</dbReference>
<comment type="function">
    <text evidence="11">Small subunit of the glutamine-dependent carbamoyl phosphate synthetase (CPSase). CPSase catalyzes the formation of carbamoyl phosphate from the ammonia moiety of glutamine, carbonate, and phosphate donated by ATP, constituting the first step of 2 biosynthetic pathways, one leading to arginine and/or urea and the other to pyrimidine nucleotides. The small subunit (glutamine amidotransferase) binds and cleaves glutamine to supply the large subunit with the substrate ammonia.</text>
</comment>
<evidence type="ECO:0000256" key="1">
    <source>
        <dbReference type="ARBA" id="ARBA00004812"/>
    </source>
</evidence>
<dbReference type="UniPathway" id="UPA00070">
    <property type="reaction ID" value="UER00115"/>
</dbReference>
<dbReference type="Gene3D" id="3.50.30.20">
    <property type="entry name" value="Carbamoyl-phosphate synthase small subunit, N-terminal domain"/>
    <property type="match status" value="1"/>
</dbReference>
<comment type="pathway">
    <text evidence="2 11">Amino-acid biosynthesis; L-arginine biosynthesis; carbamoyl phosphate from bicarbonate: step 1/1.</text>
</comment>
<feature type="binding site" evidence="11">
    <location>
        <position position="298"/>
    </location>
    <ligand>
        <name>L-glutamine</name>
        <dbReference type="ChEBI" id="CHEBI:58359"/>
    </ligand>
</feature>
<dbReference type="PRINTS" id="PR00097">
    <property type="entry name" value="ANTSNTHASEII"/>
</dbReference>
<keyword evidence="4 11" id="KW-0436">Ligase</keyword>
<dbReference type="GO" id="GO:0006207">
    <property type="term" value="P:'de novo' pyrimidine nucleobase biosynthetic process"/>
    <property type="evidence" value="ECO:0007669"/>
    <property type="project" value="InterPro"/>
</dbReference>
<dbReference type="GO" id="GO:0006526">
    <property type="term" value="P:L-arginine biosynthetic process"/>
    <property type="evidence" value="ECO:0007669"/>
    <property type="project" value="UniProtKB-UniRule"/>
</dbReference>
<comment type="similarity">
    <text evidence="3 11">Belongs to the CarA family.</text>
</comment>
<dbReference type="InterPro" id="IPR029062">
    <property type="entry name" value="Class_I_gatase-like"/>
</dbReference>
<dbReference type="SUPFAM" id="SSF52317">
    <property type="entry name" value="Class I glutamine amidotransferase-like"/>
    <property type="match status" value="1"/>
</dbReference>
<dbReference type="PRINTS" id="PR00096">
    <property type="entry name" value="GATASE"/>
</dbReference>
<evidence type="ECO:0000256" key="3">
    <source>
        <dbReference type="ARBA" id="ARBA00007800"/>
    </source>
</evidence>
<feature type="active site" description="Nucleophile" evidence="11">
    <location>
        <position position="254"/>
    </location>
</feature>
<dbReference type="RefSeq" id="WP_098062244.1">
    <property type="nucleotide sequence ID" value="NZ_PDEP01000007.1"/>
</dbReference>
<dbReference type="InterPro" id="IPR006274">
    <property type="entry name" value="CarbamoylP_synth_ssu"/>
</dbReference>
<dbReference type="Pfam" id="PF00988">
    <property type="entry name" value="CPSase_sm_chain"/>
    <property type="match status" value="1"/>
</dbReference>
<feature type="region of interest" description="CPSase" evidence="11">
    <location>
        <begin position="1"/>
        <end position="177"/>
    </location>
</feature>
<feature type="binding site" evidence="11">
    <location>
        <position position="228"/>
    </location>
    <ligand>
        <name>L-glutamine</name>
        <dbReference type="ChEBI" id="CHEBI:58359"/>
    </ligand>
</feature>
<evidence type="ECO:0000256" key="9">
    <source>
        <dbReference type="ARBA" id="ARBA00048816"/>
    </source>
</evidence>
<evidence type="ECO:0000256" key="10">
    <source>
        <dbReference type="ARBA" id="ARBA00049285"/>
    </source>
</evidence>
<dbReference type="SUPFAM" id="SSF52021">
    <property type="entry name" value="Carbamoyl phosphate synthetase, small subunit N-terminal domain"/>
    <property type="match status" value="1"/>
</dbReference>
<protein>
    <recommendedName>
        <fullName evidence="11">Carbamoyl phosphate synthase small chain</fullName>
        <ecNumber evidence="11">6.3.5.5</ecNumber>
    </recommendedName>
    <alternativeName>
        <fullName evidence="11">Carbamoyl phosphate synthetase glutamine chain</fullName>
    </alternativeName>
</protein>
<keyword evidence="8 11" id="KW-0665">Pyrimidine biosynthesis</keyword>
<evidence type="ECO:0000256" key="11">
    <source>
        <dbReference type="HAMAP-Rule" id="MF_01209"/>
    </source>
</evidence>
<dbReference type="GO" id="GO:0005524">
    <property type="term" value="F:ATP binding"/>
    <property type="evidence" value="ECO:0007669"/>
    <property type="project" value="UniProtKB-UniRule"/>
</dbReference>
<accession>A0A2H3NL15</accession>
<dbReference type="InterPro" id="IPR002474">
    <property type="entry name" value="CarbamoylP_synth_ssu_N"/>
</dbReference>
<dbReference type="Proteomes" id="UP000221024">
    <property type="component" value="Unassembled WGS sequence"/>
</dbReference>
<feature type="active site" evidence="11">
    <location>
        <position position="341"/>
    </location>
</feature>
<dbReference type="EMBL" id="PDEP01000007">
    <property type="protein sequence ID" value="PEN06718.1"/>
    <property type="molecule type" value="Genomic_DNA"/>
</dbReference>
<evidence type="ECO:0000313" key="13">
    <source>
        <dbReference type="EMBL" id="PEN06718.1"/>
    </source>
</evidence>
<reference evidence="13 14" key="1">
    <citation type="submission" date="2017-10" db="EMBL/GenBank/DDBJ databases">
        <title>Draft genome of Longimonas halophila.</title>
        <authorList>
            <person name="Goh K.M."/>
            <person name="Shamsir M.S."/>
            <person name="Lim S.W."/>
        </authorList>
    </citation>
    <scope>NUCLEOTIDE SEQUENCE [LARGE SCALE GENOMIC DNA]</scope>
    <source>
        <strain evidence="13 14">KCTC 42399</strain>
    </source>
</reference>
<dbReference type="PRINTS" id="PR00099">
    <property type="entry name" value="CPSGATASE"/>
</dbReference>
<dbReference type="PROSITE" id="PS51273">
    <property type="entry name" value="GATASE_TYPE_1"/>
    <property type="match status" value="1"/>
</dbReference>
<dbReference type="CDD" id="cd01744">
    <property type="entry name" value="GATase1_CPSase"/>
    <property type="match status" value="1"/>
</dbReference>
<sequence length="378" mass="40280">MPSESPATLALSDGTVVTGCAIGQCGTTRGELCFNTSMTGYQEILTDPSYYGQLVMMTYPHIGNYGTTPAENESHAPKASGLIVRSCTNTPSGPKGRSALDAYLAQHGVVGITDVDTRALVRQIRTDGVLNAVIDSTGLDADTLVARARNCPDMAGRAYASKVTTQYAYTYNRDNGPTVVVVDYGAKRSLLDAFAQRGCTVHVVPAATPLDKLRSYAPDALFLSNGPGDPRAMPEAIAHARSALESNLPVLGICLGHQLMALAQGMDVYKMRVGHRGANQPVKNLMSGRVEITTQNHGFAVDAGSLPDQGAVVTHRNLNDDTIEGLRYPQHKAFSLQYHPEASPGPHDSDYLFDAFLEMVPNRAPALRTARHGLAVAG</sequence>
<feature type="active site" evidence="11">
    <location>
        <position position="339"/>
    </location>
</feature>
<feature type="binding site" evidence="11">
    <location>
        <position position="299"/>
    </location>
    <ligand>
        <name>L-glutamine</name>
        <dbReference type="ChEBI" id="CHEBI:58359"/>
    </ligand>
</feature>
<proteinExistence type="inferred from homology"/>
<keyword evidence="5 11" id="KW-0547">Nucleotide-binding</keyword>
<dbReference type="GO" id="GO:0004088">
    <property type="term" value="F:carbamoyl-phosphate synthase (glutamine-hydrolyzing) activity"/>
    <property type="evidence" value="ECO:0007669"/>
    <property type="project" value="UniProtKB-UniRule"/>
</dbReference>
<feature type="binding site" evidence="11">
    <location>
        <position position="258"/>
    </location>
    <ligand>
        <name>L-glutamine</name>
        <dbReference type="ChEBI" id="CHEBI:58359"/>
    </ligand>
</feature>
<keyword evidence="14" id="KW-1185">Reference proteome</keyword>
<dbReference type="NCBIfam" id="TIGR01368">
    <property type="entry name" value="CPSaseIIsmall"/>
    <property type="match status" value="1"/>
</dbReference>
<evidence type="ECO:0000256" key="4">
    <source>
        <dbReference type="ARBA" id="ARBA00022598"/>
    </source>
</evidence>
<dbReference type="FunFam" id="3.50.30.20:FF:000001">
    <property type="entry name" value="Carbamoyl-phosphate synthase small chain"/>
    <property type="match status" value="1"/>
</dbReference>
<comment type="catalytic activity">
    <reaction evidence="10 11">
        <text>L-glutamine + H2O = L-glutamate + NH4(+)</text>
        <dbReference type="Rhea" id="RHEA:15889"/>
        <dbReference type="ChEBI" id="CHEBI:15377"/>
        <dbReference type="ChEBI" id="CHEBI:28938"/>
        <dbReference type="ChEBI" id="CHEBI:29985"/>
        <dbReference type="ChEBI" id="CHEBI:58359"/>
    </reaction>
</comment>
<feature type="domain" description="Carbamoyl-phosphate synthase small subunit N-terminal" evidence="12">
    <location>
        <begin position="5"/>
        <end position="135"/>
    </location>
</feature>
<comment type="catalytic activity">
    <reaction evidence="9 11">
        <text>hydrogencarbonate + L-glutamine + 2 ATP + H2O = carbamoyl phosphate + L-glutamate + 2 ADP + phosphate + 2 H(+)</text>
        <dbReference type="Rhea" id="RHEA:18633"/>
        <dbReference type="ChEBI" id="CHEBI:15377"/>
        <dbReference type="ChEBI" id="CHEBI:15378"/>
        <dbReference type="ChEBI" id="CHEBI:17544"/>
        <dbReference type="ChEBI" id="CHEBI:29985"/>
        <dbReference type="ChEBI" id="CHEBI:30616"/>
        <dbReference type="ChEBI" id="CHEBI:43474"/>
        <dbReference type="ChEBI" id="CHEBI:58228"/>
        <dbReference type="ChEBI" id="CHEBI:58359"/>
        <dbReference type="ChEBI" id="CHEBI:456216"/>
        <dbReference type="EC" id="6.3.5.5"/>
    </reaction>
</comment>
<feature type="binding site" evidence="11">
    <location>
        <position position="255"/>
    </location>
    <ligand>
        <name>L-glutamine</name>
        <dbReference type="ChEBI" id="CHEBI:58359"/>
    </ligand>
</feature>
<evidence type="ECO:0000256" key="2">
    <source>
        <dbReference type="ARBA" id="ARBA00005077"/>
    </source>
</evidence>
<comment type="subunit">
    <text evidence="11">Composed of two chains; the small (or glutamine) chain promotes the hydrolysis of glutamine to ammonia, which is used by the large (or ammonia) chain to synthesize carbamoyl phosphate. Tetramer of heterodimers (alpha,beta)4.</text>
</comment>
<evidence type="ECO:0000256" key="8">
    <source>
        <dbReference type="ARBA" id="ARBA00022975"/>
    </source>
</evidence>